<keyword evidence="1" id="KW-0479">Metal-binding</keyword>
<evidence type="ECO:0000259" key="9">
    <source>
        <dbReference type="PROSITE" id="PS50884"/>
    </source>
</evidence>
<feature type="region of interest" description="Disordered" evidence="8">
    <location>
        <begin position="86"/>
        <end position="165"/>
    </location>
</feature>
<sequence length="333" mass="35791">MQDSGCADSVLNGDVMAAAVVESSSRLLTDRRAKPLPPAQALKCPRCDSMNTKFCYYNNYNLSQPRHFCKSCRRYWTKGGSLRNVPVGGGCRKNKRSNKHKSSGDDQRNGNNSAEKTAGSKPVSSSDKAGGASSSSSSLVNNNNNNIQDGSDRSECNTNNNSSAVSRSFTSGQVFNTDLHQPQLLNSGNSLSSISYENPQFSINPTVFSGSVNWGGISPLDLQWKQQQSLTSLLTDGRASFDGSAIAEPPPLLEDITSIGEAAISRFLKATPASWPSLLQDQNNNNNNHNHAFDWQTNSINNNSEGSFLSDLAPWSGGTWPDLGNYGPGTSLP</sequence>
<dbReference type="GO" id="GO:0003677">
    <property type="term" value="F:DNA binding"/>
    <property type="evidence" value="ECO:0007669"/>
    <property type="project" value="UniProtKB-KW"/>
</dbReference>
<gene>
    <name evidence="10" type="ORF">KI387_040304</name>
</gene>
<dbReference type="InterPro" id="IPR003851">
    <property type="entry name" value="Znf_Dof"/>
</dbReference>
<dbReference type="GO" id="GO:0003700">
    <property type="term" value="F:DNA-binding transcription factor activity"/>
    <property type="evidence" value="ECO:0007669"/>
    <property type="project" value="InterPro"/>
</dbReference>
<evidence type="ECO:0000256" key="6">
    <source>
        <dbReference type="ARBA" id="ARBA00023163"/>
    </source>
</evidence>
<dbReference type="OMA" id="DRSECNT"/>
<feature type="domain" description="Dof-type" evidence="9">
    <location>
        <begin position="42"/>
        <end position="96"/>
    </location>
</feature>
<keyword evidence="7" id="KW-0539">Nucleus</keyword>
<evidence type="ECO:0000256" key="2">
    <source>
        <dbReference type="ARBA" id="ARBA00022771"/>
    </source>
</evidence>
<evidence type="ECO:0000256" key="8">
    <source>
        <dbReference type="SAM" id="MobiDB-lite"/>
    </source>
</evidence>
<feature type="compositionally biased region" description="Polar residues" evidence="8">
    <location>
        <begin position="156"/>
        <end position="165"/>
    </location>
</feature>
<keyword evidence="4" id="KW-0805">Transcription regulation</keyword>
<dbReference type="AlphaFoldDB" id="A0AA38C8T3"/>
<comment type="caution">
    <text evidence="10">The sequence shown here is derived from an EMBL/GenBank/DDBJ whole genome shotgun (WGS) entry which is preliminary data.</text>
</comment>
<dbReference type="Proteomes" id="UP000824469">
    <property type="component" value="Unassembled WGS sequence"/>
</dbReference>
<feature type="compositionally biased region" description="Basic residues" evidence="8">
    <location>
        <begin position="92"/>
        <end position="101"/>
    </location>
</feature>
<dbReference type="Pfam" id="PF02701">
    <property type="entry name" value="Zn_ribbon_Dof"/>
    <property type="match status" value="1"/>
</dbReference>
<evidence type="ECO:0000256" key="4">
    <source>
        <dbReference type="ARBA" id="ARBA00023015"/>
    </source>
</evidence>
<dbReference type="PROSITE" id="PS50884">
    <property type="entry name" value="ZF_DOF_2"/>
    <property type="match status" value="1"/>
</dbReference>
<dbReference type="EMBL" id="JAHRHJ020000064">
    <property type="protein sequence ID" value="KAH9294493.1"/>
    <property type="molecule type" value="Genomic_DNA"/>
</dbReference>
<dbReference type="GO" id="GO:0008270">
    <property type="term" value="F:zinc ion binding"/>
    <property type="evidence" value="ECO:0007669"/>
    <property type="project" value="UniProtKB-KW"/>
</dbReference>
<dbReference type="InterPro" id="IPR045174">
    <property type="entry name" value="Dof"/>
</dbReference>
<evidence type="ECO:0000256" key="5">
    <source>
        <dbReference type="ARBA" id="ARBA00023125"/>
    </source>
</evidence>
<accession>A0AA38C8T3</accession>
<reference evidence="10 11" key="1">
    <citation type="journal article" date="2021" name="Nat. Plants">
        <title>The Taxus genome provides insights into paclitaxel biosynthesis.</title>
        <authorList>
            <person name="Xiong X."/>
            <person name="Gou J."/>
            <person name="Liao Q."/>
            <person name="Li Y."/>
            <person name="Zhou Q."/>
            <person name="Bi G."/>
            <person name="Li C."/>
            <person name="Du R."/>
            <person name="Wang X."/>
            <person name="Sun T."/>
            <person name="Guo L."/>
            <person name="Liang H."/>
            <person name="Lu P."/>
            <person name="Wu Y."/>
            <person name="Zhang Z."/>
            <person name="Ro D.K."/>
            <person name="Shang Y."/>
            <person name="Huang S."/>
            <person name="Yan J."/>
        </authorList>
    </citation>
    <scope>NUCLEOTIDE SEQUENCE [LARGE SCALE GENOMIC DNA]</scope>
    <source>
        <strain evidence="10">Ta-2019</strain>
    </source>
</reference>
<evidence type="ECO:0000256" key="1">
    <source>
        <dbReference type="ARBA" id="ARBA00022723"/>
    </source>
</evidence>
<keyword evidence="6" id="KW-0804">Transcription</keyword>
<evidence type="ECO:0000256" key="3">
    <source>
        <dbReference type="ARBA" id="ARBA00022833"/>
    </source>
</evidence>
<keyword evidence="11" id="KW-1185">Reference proteome</keyword>
<evidence type="ECO:0000256" key="7">
    <source>
        <dbReference type="ARBA" id="ARBA00023242"/>
    </source>
</evidence>
<keyword evidence="2" id="KW-0863">Zinc-finger</keyword>
<feature type="compositionally biased region" description="Low complexity" evidence="8">
    <location>
        <begin position="124"/>
        <end position="149"/>
    </location>
</feature>
<name>A0AA38C8T3_TAXCH</name>
<organism evidence="10 11">
    <name type="scientific">Taxus chinensis</name>
    <name type="common">Chinese yew</name>
    <name type="synonym">Taxus wallichiana var. chinensis</name>
    <dbReference type="NCBI Taxonomy" id="29808"/>
    <lineage>
        <taxon>Eukaryota</taxon>
        <taxon>Viridiplantae</taxon>
        <taxon>Streptophyta</taxon>
        <taxon>Embryophyta</taxon>
        <taxon>Tracheophyta</taxon>
        <taxon>Spermatophyta</taxon>
        <taxon>Pinopsida</taxon>
        <taxon>Pinidae</taxon>
        <taxon>Conifers II</taxon>
        <taxon>Cupressales</taxon>
        <taxon>Taxaceae</taxon>
        <taxon>Taxus</taxon>
    </lineage>
</organism>
<protein>
    <recommendedName>
        <fullName evidence="9">Dof-type domain-containing protein</fullName>
    </recommendedName>
</protein>
<evidence type="ECO:0000313" key="11">
    <source>
        <dbReference type="Proteomes" id="UP000824469"/>
    </source>
</evidence>
<evidence type="ECO:0000313" key="10">
    <source>
        <dbReference type="EMBL" id="KAH9294493.1"/>
    </source>
</evidence>
<keyword evidence="3" id="KW-0862">Zinc</keyword>
<keyword evidence="5" id="KW-0238">DNA-binding</keyword>
<proteinExistence type="predicted"/>
<dbReference type="PROSITE" id="PS01361">
    <property type="entry name" value="ZF_DOF_1"/>
    <property type="match status" value="1"/>
</dbReference>
<dbReference type="PANTHER" id="PTHR31992">
    <property type="entry name" value="DOF ZINC FINGER PROTEIN DOF1.4-RELATED"/>
    <property type="match status" value="1"/>
</dbReference>